<comment type="function">
    <text evidence="12">Ethanolamine phosphate transferase involved in glycosylphosphatidylinositol-anchor biosynthesis. Transfers ethanolamine phosphate to the first alpha-1,4-linked mannose of the glycosylphosphatidylinositol precursor of GPI-anchor.</text>
</comment>
<dbReference type="Gene3D" id="3.40.720.10">
    <property type="entry name" value="Alkaline Phosphatase, subunit A"/>
    <property type="match status" value="1"/>
</dbReference>
<evidence type="ECO:0000256" key="11">
    <source>
        <dbReference type="ARBA" id="ARBA00023180"/>
    </source>
</evidence>
<dbReference type="InterPro" id="IPR007070">
    <property type="entry name" value="GPI_EtnP_transferase_1"/>
</dbReference>
<sequence length="857" mass="96182">MNLTVFFVVGLLVHIVFFMSIFDIYFTSPLVHGMTPQRVPLAPPAKRLVLFVADGLRADSLLQPNANGTRRAPYIRNIIEEMGSWGVSHTRVPTESRPGHVALIAGFYEDVSAVARGWKENPVEFDSVFNESRNTWCWGSPDILPMFAKGASGDHVYTHMYSAAMEDFAAKDASKLDTWVFDEVKAFFSSAKGNESMLAKLRQEQNVFFLHLLGIDTNGHAHRPMSSEYLKNVEIVDTGVEEVVSIVEDFFDNDGKTAYIFTSDHGMTNWGTHGAGHPSETLTPLVAWGAGVQGPQRVATQHFDDRYLPEWRLENVKRLDVSQADIAPLMSSLIGVPIPLNSVGILPLEYLNNSKVFKAESMYANSLQIMEQFKVKMAQKKDTTLSVLFTPYQLLTESKQLDFIQKARSLIQQGEYDEAISVCHAMIALATEGLTYYHTYDRFFLGCSVVLGFVGWTSYVVLIILKTHAGLRKPRTTSKAPGRIFFSVALGITLFLLVQASPWTYYIYCLLPVPIWYSVVKEAGTLSDLISSTPSLPLSKCFGYFLLVIPGIELLVVSFFYRATLTVGLAVLSGWPLFSHLYTKTKAWSLAWTLVCLLLAAFPMMPVVGREPSVTLMVHVALCAYVVSSTHSSLSQKQGLPLFNQLVSWMTLASLFVVPLMSSTRLFQRLLSISLSLVSTYLLLSTGHEALFPPVLSLLMFVWINLEQEATHTQGLCLQLSSFDFSDSIDITKIRQLKLDDIRRSYFFIFFIVTAFFGTGNIASINSFDPASVYCFLTVFNPFVMGALLMWKVIQLSHMHFFFLVKDYGSWLDIGTSISHYVIVMSMTIFLMLLSIVSHILTSRRIHVCRKMKMHFP</sequence>
<keyword evidence="11" id="KW-0325">Glycoprotein</keyword>
<feature type="transmembrane region" description="Helical" evidence="12">
    <location>
        <begin position="821"/>
        <end position="841"/>
    </location>
</feature>
<evidence type="ECO:0000259" key="13">
    <source>
        <dbReference type="Pfam" id="PF04987"/>
    </source>
</evidence>
<dbReference type="SUPFAM" id="SSF53649">
    <property type="entry name" value="Alkaline phosphatase-like"/>
    <property type="match status" value="1"/>
</dbReference>
<reference evidence="14" key="3">
    <citation type="submission" date="2025-09" db="UniProtKB">
        <authorList>
            <consortium name="Ensembl"/>
        </authorList>
    </citation>
    <scope>IDENTIFICATION</scope>
</reference>
<evidence type="ECO:0000256" key="12">
    <source>
        <dbReference type="RuleBase" id="RU367138"/>
    </source>
</evidence>
<keyword evidence="5 12" id="KW-0337">GPI-anchor biosynthesis</keyword>
<feature type="transmembrane region" description="Helical" evidence="12">
    <location>
        <begin position="771"/>
        <end position="791"/>
    </location>
</feature>
<comment type="subcellular location">
    <subcellularLocation>
        <location evidence="1 12">Endoplasmic reticulum membrane</location>
        <topology evidence="1 12">Multi-pass membrane protein</topology>
    </subcellularLocation>
</comment>
<name>A0A8C9SWI8_SCLFO</name>
<evidence type="ECO:0000256" key="10">
    <source>
        <dbReference type="ARBA" id="ARBA00023136"/>
    </source>
</evidence>
<keyword evidence="15" id="KW-1185">Reference proteome</keyword>
<evidence type="ECO:0000313" key="14">
    <source>
        <dbReference type="Ensembl" id="ENSSFOP00015042615.1"/>
    </source>
</evidence>
<feature type="transmembrane region" description="Helical" evidence="12">
    <location>
        <begin position="581"/>
        <end position="602"/>
    </location>
</feature>
<reference evidence="14" key="2">
    <citation type="submission" date="2025-08" db="UniProtKB">
        <authorList>
            <consortium name="Ensembl"/>
        </authorList>
    </citation>
    <scope>IDENTIFICATION</scope>
</reference>
<dbReference type="CDD" id="cd16020">
    <property type="entry name" value="GPI_EPT_1"/>
    <property type="match status" value="1"/>
</dbReference>
<comment type="caution">
    <text evidence="12">Lacks conserved residue(s) required for the propagation of feature annotation.</text>
</comment>
<dbReference type="UniPathway" id="UPA00196"/>
<keyword evidence="9 12" id="KW-1133">Transmembrane helix</keyword>
<keyword evidence="7 12" id="KW-0812">Transmembrane</keyword>
<evidence type="ECO:0000256" key="5">
    <source>
        <dbReference type="ARBA" id="ARBA00022502"/>
    </source>
</evidence>
<evidence type="ECO:0000256" key="2">
    <source>
        <dbReference type="ARBA" id="ARBA00004687"/>
    </source>
</evidence>
<reference evidence="14 15" key="1">
    <citation type="submission" date="2019-04" db="EMBL/GenBank/DDBJ databases">
        <authorList>
            <consortium name="Wellcome Sanger Institute Data Sharing"/>
        </authorList>
    </citation>
    <scope>NUCLEOTIDE SEQUENCE [LARGE SCALE GENOMIC DNA]</scope>
</reference>
<keyword evidence="8 12" id="KW-0256">Endoplasmic reticulum</keyword>
<evidence type="ECO:0000256" key="1">
    <source>
        <dbReference type="ARBA" id="ARBA00004477"/>
    </source>
</evidence>
<dbReference type="EC" id="2.-.-.-" evidence="12"/>
<dbReference type="Proteomes" id="UP000694397">
    <property type="component" value="Chromosome 9"/>
</dbReference>
<dbReference type="Pfam" id="PF04987">
    <property type="entry name" value="PigN"/>
    <property type="match status" value="2"/>
</dbReference>
<comment type="pathway">
    <text evidence="2 12">Glycolipid biosynthesis; glycosylphosphatidylinositol-anchor biosynthesis.</text>
</comment>
<feature type="transmembrane region" description="Helical" evidence="12">
    <location>
        <begin position="443"/>
        <end position="465"/>
    </location>
</feature>
<evidence type="ECO:0000256" key="8">
    <source>
        <dbReference type="ARBA" id="ARBA00022824"/>
    </source>
</evidence>
<feature type="transmembrane region" description="Helical" evidence="12">
    <location>
        <begin position="6"/>
        <end position="26"/>
    </location>
</feature>
<feature type="transmembrane region" description="Helical" evidence="12">
    <location>
        <begin position="480"/>
        <end position="497"/>
    </location>
</feature>
<keyword evidence="6 12" id="KW-0808">Transferase</keyword>
<evidence type="ECO:0000256" key="9">
    <source>
        <dbReference type="ARBA" id="ARBA00022989"/>
    </source>
</evidence>
<evidence type="ECO:0000256" key="7">
    <source>
        <dbReference type="ARBA" id="ARBA00022692"/>
    </source>
</evidence>
<protein>
    <recommendedName>
        <fullName evidence="4 12">GPI ethanolamine phosphate transferase 1</fullName>
        <ecNumber evidence="12">2.-.-.-</ecNumber>
    </recommendedName>
</protein>
<dbReference type="GO" id="GO:0051377">
    <property type="term" value="F:mannose-ethanolamine phosphotransferase activity"/>
    <property type="evidence" value="ECO:0007669"/>
    <property type="project" value="UniProtKB-UniRule"/>
</dbReference>
<feature type="domain" description="GPI ethanolamine phosphate transferase 1 C-terminal" evidence="13">
    <location>
        <begin position="432"/>
        <end position="616"/>
    </location>
</feature>
<dbReference type="InterPro" id="IPR037671">
    <property type="entry name" value="PIGN_N"/>
</dbReference>
<evidence type="ECO:0000256" key="3">
    <source>
        <dbReference type="ARBA" id="ARBA00008400"/>
    </source>
</evidence>
<feature type="transmembrane region" description="Helical" evidence="12">
    <location>
        <begin position="745"/>
        <end position="765"/>
    </location>
</feature>
<evidence type="ECO:0000256" key="6">
    <source>
        <dbReference type="ARBA" id="ARBA00022679"/>
    </source>
</evidence>
<proteinExistence type="inferred from homology"/>
<dbReference type="Pfam" id="PF01663">
    <property type="entry name" value="Phosphodiest"/>
    <property type="match status" value="1"/>
</dbReference>
<organism evidence="14 15">
    <name type="scientific">Scleropages formosus</name>
    <name type="common">Asian bonytongue</name>
    <name type="synonym">Osteoglossum formosum</name>
    <dbReference type="NCBI Taxonomy" id="113540"/>
    <lineage>
        <taxon>Eukaryota</taxon>
        <taxon>Metazoa</taxon>
        <taxon>Chordata</taxon>
        <taxon>Craniata</taxon>
        <taxon>Vertebrata</taxon>
        <taxon>Euteleostomi</taxon>
        <taxon>Actinopterygii</taxon>
        <taxon>Neopterygii</taxon>
        <taxon>Teleostei</taxon>
        <taxon>Osteoglossocephala</taxon>
        <taxon>Osteoglossomorpha</taxon>
        <taxon>Osteoglossiformes</taxon>
        <taxon>Osteoglossidae</taxon>
        <taxon>Scleropages</taxon>
    </lineage>
</organism>
<dbReference type="GO" id="GO:0006506">
    <property type="term" value="P:GPI anchor biosynthetic process"/>
    <property type="evidence" value="ECO:0007669"/>
    <property type="project" value="UniProtKB-UniPathway"/>
</dbReference>
<keyword evidence="10 12" id="KW-0472">Membrane</keyword>
<accession>A0A8C9SWI8</accession>
<feature type="transmembrane region" description="Helical" evidence="12">
    <location>
        <begin position="541"/>
        <end position="561"/>
    </location>
</feature>
<dbReference type="InterPro" id="IPR017850">
    <property type="entry name" value="Alkaline_phosphatase_core_sf"/>
</dbReference>
<gene>
    <name evidence="14" type="primary">PIGN</name>
    <name evidence="14" type="synonym">pign</name>
</gene>
<dbReference type="InterPro" id="IPR002591">
    <property type="entry name" value="Phosphodiest/P_Trfase"/>
</dbReference>
<feature type="transmembrane region" description="Helical" evidence="12">
    <location>
        <begin position="666"/>
        <end position="684"/>
    </location>
</feature>
<evidence type="ECO:0000313" key="15">
    <source>
        <dbReference type="Proteomes" id="UP000694397"/>
    </source>
</evidence>
<feature type="transmembrane region" description="Helical" evidence="12">
    <location>
        <begin position="640"/>
        <end position="659"/>
    </location>
</feature>
<dbReference type="InterPro" id="IPR017852">
    <property type="entry name" value="GPI_EtnP_transferase_1_C"/>
</dbReference>
<dbReference type="GeneTree" id="ENSGT00390000017600"/>
<dbReference type="AlphaFoldDB" id="A0A8C9SWI8"/>
<dbReference type="FunFam" id="3.40.720.10:FF:000088">
    <property type="entry name" value="Phosphatidylinositol glycan anchor biosynthesis, class N"/>
    <property type="match status" value="1"/>
</dbReference>
<dbReference type="FunFam" id="3.40.720.10:FF:000091">
    <property type="entry name" value="Phosphatidylinositol glycan anchor biosynthesis, class N"/>
    <property type="match status" value="1"/>
</dbReference>
<dbReference type="PANTHER" id="PTHR12250">
    <property type="entry name" value="PHOSPHATIDYLINOSITOL GLYCAN, CLASS N"/>
    <property type="match status" value="1"/>
</dbReference>
<evidence type="ECO:0000256" key="4">
    <source>
        <dbReference type="ARBA" id="ARBA00020831"/>
    </source>
</evidence>
<comment type="similarity">
    <text evidence="3 12">Belongs to the PIGG/PIGN/PIGO family. PIGN subfamily.</text>
</comment>
<feature type="domain" description="GPI ethanolamine phosphate transferase 1 C-terminal" evidence="13">
    <location>
        <begin position="617"/>
        <end position="794"/>
    </location>
</feature>
<dbReference type="GO" id="GO:0005789">
    <property type="term" value="C:endoplasmic reticulum membrane"/>
    <property type="evidence" value="ECO:0007669"/>
    <property type="project" value="UniProtKB-SubCell"/>
</dbReference>
<dbReference type="Ensembl" id="ENSSFOT00015066708.1">
    <property type="protein sequence ID" value="ENSSFOP00015042615.1"/>
    <property type="gene ID" value="ENSSFOG00015011456.2"/>
</dbReference>
<dbReference type="PANTHER" id="PTHR12250:SF0">
    <property type="entry name" value="GPI ETHANOLAMINE PHOSPHATE TRANSFERASE 1"/>
    <property type="match status" value="1"/>
</dbReference>